<dbReference type="AlphaFoldDB" id="B4J4I9"/>
<evidence type="ECO:0000313" key="2">
    <source>
        <dbReference type="EMBL" id="EDW02694.1"/>
    </source>
</evidence>
<dbReference type="GO" id="GO:0005912">
    <property type="term" value="C:adherens junction"/>
    <property type="evidence" value="ECO:0007669"/>
    <property type="project" value="EnsemblMetazoa"/>
</dbReference>
<dbReference type="GO" id="GO:0019900">
    <property type="term" value="F:kinase binding"/>
    <property type="evidence" value="ECO:0007669"/>
    <property type="project" value="EnsemblMetazoa"/>
</dbReference>
<dbReference type="OMA" id="CKMDKAN"/>
<proteinExistence type="predicted"/>
<gene>
    <name evidence="2" type="primary">Dgri\GH19737</name>
    <name evidence="2" type="ORF">Dgri_GH19737</name>
</gene>
<evidence type="ECO:0000256" key="1">
    <source>
        <dbReference type="SAM" id="MobiDB-lite"/>
    </source>
</evidence>
<dbReference type="GO" id="GO:0030864">
    <property type="term" value="C:cortical actin cytoskeleton"/>
    <property type="evidence" value="ECO:0007669"/>
    <property type="project" value="EnsemblMetazoa"/>
</dbReference>
<keyword evidence="3" id="KW-1185">Reference proteome</keyword>
<dbReference type="GO" id="GO:0031032">
    <property type="term" value="P:actomyosin structure organization"/>
    <property type="evidence" value="ECO:0007669"/>
    <property type="project" value="EnsemblMetazoa"/>
</dbReference>
<feature type="region of interest" description="Disordered" evidence="1">
    <location>
        <begin position="1"/>
        <end position="25"/>
    </location>
</feature>
<dbReference type="GO" id="GO:0003383">
    <property type="term" value="P:apical constriction"/>
    <property type="evidence" value="ECO:0007669"/>
    <property type="project" value="EnsemblMetazoa"/>
</dbReference>
<evidence type="ECO:0000313" key="3">
    <source>
        <dbReference type="Proteomes" id="UP000001070"/>
    </source>
</evidence>
<dbReference type="GO" id="GO:0042249">
    <property type="term" value="P:establishment of planar polarity of embryonic epithelium"/>
    <property type="evidence" value="ECO:0007669"/>
    <property type="project" value="EnsemblMetazoa"/>
</dbReference>
<accession>B4J4I9</accession>
<dbReference type="GO" id="GO:0071896">
    <property type="term" value="P:protein localization to adherens junction"/>
    <property type="evidence" value="ECO:0007669"/>
    <property type="project" value="EnsemblMetazoa"/>
</dbReference>
<dbReference type="STRING" id="7222.B4J4I9"/>
<feature type="compositionally biased region" description="Polar residues" evidence="1">
    <location>
        <begin position="43"/>
        <end position="63"/>
    </location>
</feature>
<dbReference type="Proteomes" id="UP000001070">
    <property type="component" value="Unassembled WGS sequence"/>
</dbReference>
<dbReference type="GO" id="GO:0090251">
    <property type="term" value="P:protein localization involved in establishment of planar polarity"/>
    <property type="evidence" value="ECO:0007669"/>
    <property type="project" value="EnsemblMetazoa"/>
</dbReference>
<dbReference type="OrthoDB" id="10063560at2759"/>
<dbReference type="HOGENOM" id="CLU_2485657_0_0_1"/>
<dbReference type="GO" id="GO:0042803">
    <property type="term" value="F:protein homodimerization activity"/>
    <property type="evidence" value="ECO:0007669"/>
    <property type="project" value="EnsemblMetazoa"/>
</dbReference>
<dbReference type="GO" id="GO:0048598">
    <property type="term" value="P:embryonic morphogenesis"/>
    <property type="evidence" value="ECO:0007669"/>
    <property type="project" value="EnsemblMetazoa"/>
</dbReference>
<dbReference type="GO" id="GO:0030950">
    <property type="term" value="P:establishment or maintenance of actin cytoskeleton polarity"/>
    <property type="evidence" value="ECO:0007669"/>
    <property type="project" value="EnsemblMetazoa"/>
</dbReference>
<organism evidence="3">
    <name type="scientific">Drosophila grimshawi</name>
    <name type="common">Hawaiian fruit fly</name>
    <name type="synonym">Idiomyia grimshawi</name>
    <dbReference type="NCBI Taxonomy" id="7222"/>
    <lineage>
        <taxon>Eukaryota</taxon>
        <taxon>Metazoa</taxon>
        <taxon>Ecdysozoa</taxon>
        <taxon>Arthropoda</taxon>
        <taxon>Hexapoda</taxon>
        <taxon>Insecta</taxon>
        <taxon>Pterygota</taxon>
        <taxon>Neoptera</taxon>
        <taxon>Endopterygota</taxon>
        <taxon>Diptera</taxon>
        <taxon>Brachycera</taxon>
        <taxon>Muscomorpha</taxon>
        <taxon>Ephydroidea</taxon>
        <taxon>Drosophilidae</taxon>
        <taxon>Drosophila</taxon>
        <taxon>Hawaiian Drosophila</taxon>
    </lineage>
</organism>
<feature type="region of interest" description="Disordered" evidence="1">
    <location>
        <begin position="41"/>
        <end position="65"/>
    </location>
</feature>
<reference evidence="2 3" key="1">
    <citation type="journal article" date="2007" name="Nature">
        <title>Evolution of genes and genomes on the Drosophila phylogeny.</title>
        <authorList>
            <consortium name="Drosophila 12 Genomes Consortium"/>
            <person name="Clark A.G."/>
            <person name="Eisen M.B."/>
            <person name="Smith D.R."/>
            <person name="Bergman C.M."/>
            <person name="Oliver B."/>
            <person name="Markow T.A."/>
            <person name="Kaufman T.C."/>
            <person name="Kellis M."/>
            <person name="Gelbart W."/>
            <person name="Iyer V.N."/>
            <person name="Pollard D.A."/>
            <person name="Sackton T.B."/>
            <person name="Larracuente A.M."/>
            <person name="Singh N.D."/>
            <person name="Abad J.P."/>
            <person name="Abt D.N."/>
            <person name="Adryan B."/>
            <person name="Aguade M."/>
            <person name="Akashi H."/>
            <person name="Anderson W.W."/>
            <person name="Aquadro C.F."/>
            <person name="Ardell D.H."/>
            <person name="Arguello R."/>
            <person name="Artieri C.G."/>
            <person name="Barbash D.A."/>
            <person name="Barker D."/>
            <person name="Barsanti P."/>
            <person name="Batterham P."/>
            <person name="Batzoglou S."/>
            <person name="Begun D."/>
            <person name="Bhutkar A."/>
            <person name="Blanco E."/>
            <person name="Bosak S.A."/>
            <person name="Bradley R.K."/>
            <person name="Brand A.D."/>
            <person name="Brent M.R."/>
            <person name="Brooks A.N."/>
            <person name="Brown R.H."/>
            <person name="Butlin R.K."/>
            <person name="Caggese C."/>
            <person name="Calvi B.R."/>
            <person name="Bernardo de Carvalho A."/>
            <person name="Caspi A."/>
            <person name="Castrezana S."/>
            <person name="Celniker S.E."/>
            <person name="Chang J.L."/>
            <person name="Chapple C."/>
            <person name="Chatterji S."/>
            <person name="Chinwalla A."/>
            <person name="Civetta A."/>
            <person name="Clifton S.W."/>
            <person name="Comeron J.M."/>
            <person name="Costello J.C."/>
            <person name="Coyne J.A."/>
            <person name="Daub J."/>
            <person name="David R.G."/>
            <person name="Delcher A.L."/>
            <person name="Delehaunty K."/>
            <person name="Do C.B."/>
            <person name="Ebling H."/>
            <person name="Edwards K."/>
            <person name="Eickbush T."/>
            <person name="Evans J.D."/>
            <person name="Filipski A."/>
            <person name="Findeiss S."/>
            <person name="Freyhult E."/>
            <person name="Fulton L."/>
            <person name="Fulton R."/>
            <person name="Garcia A.C."/>
            <person name="Gardiner A."/>
            <person name="Garfield D.A."/>
            <person name="Garvin B.E."/>
            <person name="Gibson G."/>
            <person name="Gilbert D."/>
            <person name="Gnerre S."/>
            <person name="Godfrey J."/>
            <person name="Good R."/>
            <person name="Gotea V."/>
            <person name="Gravely B."/>
            <person name="Greenberg A.J."/>
            <person name="Griffiths-Jones S."/>
            <person name="Gross S."/>
            <person name="Guigo R."/>
            <person name="Gustafson E.A."/>
            <person name="Haerty W."/>
            <person name="Hahn M.W."/>
            <person name="Halligan D.L."/>
            <person name="Halpern A.L."/>
            <person name="Halter G.M."/>
            <person name="Han M.V."/>
            <person name="Heger A."/>
            <person name="Hillier L."/>
            <person name="Hinrichs A.S."/>
            <person name="Holmes I."/>
            <person name="Hoskins R.A."/>
            <person name="Hubisz M.J."/>
            <person name="Hultmark D."/>
            <person name="Huntley M.A."/>
            <person name="Jaffe D.B."/>
            <person name="Jagadeeshan S."/>
            <person name="Jeck W.R."/>
            <person name="Johnson J."/>
            <person name="Jones C.D."/>
            <person name="Jordan W.C."/>
            <person name="Karpen G.H."/>
            <person name="Kataoka E."/>
            <person name="Keightley P.D."/>
            <person name="Kheradpour P."/>
            <person name="Kirkness E.F."/>
            <person name="Koerich L.B."/>
            <person name="Kristiansen K."/>
            <person name="Kudrna D."/>
            <person name="Kulathinal R.J."/>
            <person name="Kumar S."/>
            <person name="Kwok R."/>
            <person name="Lander E."/>
            <person name="Langley C.H."/>
            <person name="Lapoint R."/>
            <person name="Lazzaro B.P."/>
            <person name="Lee S.J."/>
            <person name="Levesque L."/>
            <person name="Li R."/>
            <person name="Lin C.F."/>
            <person name="Lin M.F."/>
            <person name="Lindblad-Toh K."/>
            <person name="Llopart A."/>
            <person name="Long M."/>
            <person name="Low L."/>
            <person name="Lozovsky E."/>
            <person name="Lu J."/>
            <person name="Luo M."/>
            <person name="Machado C.A."/>
            <person name="Makalowski W."/>
            <person name="Marzo M."/>
            <person name="Matsuda M."/>
            <person name="Matzkin L."/>
            <person name="McAllister B."/>
            <person name="McBride C.S."/>
            <person name="McKernan B."/>
            <person name="McKernan K."/>
            <person name="Mendez-Lago M."/>
            <person name="Minx P."/>
            <person name="Mollenhauer M.U."/>
            <person name="Montooth K."/>
            <person name="Mount S.M."/>
            <person name="Mu X."/>
            <person name="Myers E."/>
            <person name="Negre B."/>
            <person name="Newfeld S."/>
            <person name="Nielsen R."/>
            <person name="Noor M.A."/>
            <person name="O'Grady P."/>
            <person name="Pachter L."/>
            <person name="Papaceit M."/>
            <person name="Parisi M.J."/>
            <person name="Parisi M."/>
            <person name="Parts L."/>
            <person name="Pedersen J.S."/>
            <person name="Pesole G."/>
            <person name="Phillippy A.M."/>
            <person name="Ponting C.P."/>
            <person name="Pop M."/>
            <person name="Porcelli D."/>
            <person name="Powell J.R."/>
            <person name="Prohaska S."/>
            <person name="Pruitt K."/>
            <person name="Puig M."/>
            <person name="Quesneville H."/>
            <person name="Ram K.R."/>
            <person name="Rand D."/>
            <person name="Rasmussen M.D."/>
            <person name="Reed L.K."/>
            <person name="Reenan R."/>
            <person name="Reily A."/>
            <person name="Remington K.A."/>
            <person name="Rieger T.T."/>
            <person name="Ritchie M.G."/>
            <person name="Robin C."/>
            <person name="Rogers Y.H."/>
            <person name="Rohde C."/>
            <person name="Rozas J."/>
            <person name="Rubenfield M.J."/>
            <person name="Ruiz A."/>
            <person name="Russo S."/>
            <person name="Salzberg S.L."/>
            <person name="Sanchez-Gracia A."/>
            <person name="Saranga D.J."/>
            <person name="Sato H."/>
            <person name="Schaeffer S.W."/>
            <person name="Schatz M.C."/>
            <person name="Schlenke T."/>
            <person name="Schwartz R."/>
            <person name="Segarra C."/>
            <person name="Singh R.S."/>
            <person name="Sirot L."/>
            <person name="Sirota M."/>
            <person name="Sisneros N.B."/>
            <person name="Smith C.D."/>
            <person name="Smith T.F."/>
            <person name="Spieth J."/>
            <person name="Stage D.E."/>
            <person name="Stark A."/>
            <person name="Stephan W."/>
            <person name="Strausberg R.L."/>
            <person name="Strempel S."/>
            <person name="Sturgill D."/>
            <person name="Sutton G."/>
            <person name="Sutton G.G."/>
            <person name="Tao W."/>
            <person name="Teichmann S."/>
            <person name="Tobari Y.N."/>
            <person name="Tomimura Y."/>
            <person name="Tsolas J.M."/>
            <person name="Valente V.L."/>
            <person name="Venter E."/>
            <person name="Venter J.C."/>
            <person name="Vicario S."/>
            <person name="Vieira F.G."/>
            <person name="Vilella A.J."/>
            <person name="Villasante A."/>
            <person name="Walenz B."/>
            <person name="Wang J."/>
            <person name="Wasserman M."/>
            <person name="Watts T."/>
            <person name="Wilson D."/>
            <person name="Wilson R.K."/>
            <person name="Wing R.A."/>
            <person name="Wolfner M.F."/>
            <person name="Wong A."/>
            <person name="Wong G.K."/>
            <person name="Wu C.I."/>
            <person name="Wu G."/>
            <person name="Yamamoto D."/>
            <person name="Yang H.P."/>
            <person name="Yang S.P."/>
            <person name="Yorke J.A."/>
            <person name="Yoshida K."/>
            <person name="Zdobnov E."/>
            <person name="Zhang P."/>
            <person name="Zhang Y."/>
            <person name="Zimin A.V."/>
            <person name="Baldwin J."/>
            <person name="Abdouelleil A."/>
            <person name="Abdulkadir J."/>
            <person name="Abebe A."/>
            <person name="Abera B."/>
            <person name="Abreu J."/>
            <person name="Acer S.C."/>
            <person name="Aftuck L."/>
            <person name="Alexander A."/>
            <person name="An P."/>
            <person name="Anderson E."/>
            <person name="Anderson S."/>
            <person name="Arachi H."/>
            <person name="Azer M."/>
            <person name="Bachantsang P."/>
            <person name="Barry A."/>
            <person name="Bayul T."/>
            <person name="Berlin A."/>
            <person name="Bessette D."/>
            <person name="Bloom T."/>
            <person name="Blye J."/>
            <person name="Boguslavskiy L."/>
            <person name="Bonnet C."/>
            <person name="Boukhgalter B."/>
            <person name="Bourzgui I."/>
            <person name="Brown A."/>
            <person name="Cahill P."/>
            <person name="Channer S."/>
            <person name="Cheshatsang Y."/>
            <person name="Chuda L."/>
            <person name="Citroen M."/>
            <person name="Collymore A."/>
            <person name="Cooke P."/>
            <person name="Costello M."/>
            <person name="D'Aco K."/>
            <person name="Daza R."/>
            <person name="De Haan G."/>
            <person name="DeGray S."/>
            <person name="DeMaso C."/>
            <person name="Dhargay N."/>
            <person name="Dooley K."/>
            <person name="Dooley E."/>
            <person name="Doricent M."/>
            <person name="Dorje P."/>
            <person name="Dorjee K."/>
            <person name="Dupes A."/>
            <person name="Elong R."/>
            <person name="Falk J."/>
            <person name="Farina A."/>
            <person name="Faro S."/>
            <person name="Ferguson D."/>
            <person name="Fisher S."/>
            <person name="Foley C.D."/>
            <person name="Franke A."/>
            <person name="Friedrich D."/>
            <person name="Gadbois L."/>
            <person name="Gearin G."/>
            <person name="Gearin C.R."/>
            <person name="Giannoukos G."/>
            <person name="Goode T."/>
            <person name="Graham J."/>
            <person name="Grandbois E."/>
            <person name="Grewal S."/>
            <person name="Gyaltsen K."/>
            <person name="Hafez N."/>
            <person name="Hagos B."/>
            <person name="Hall J."/>
            <person name="Henson C."/>
            <person name="Hollinger A."/>
            <person name="Honan T."/>
            <person name="Huard M.D."/>
            <person name="Hughes L."/>
            <person name="Hurhula B."/>
            <person name="Husby M.E."/>
            <person name="Kamat A."/>
            <person name="Kanga B."/>
            <person name="Kashin S."/>
            <person name="Khazanovich D."/>
            <person name="Kisner P."/>
            <person name="Lance K."/>
            <person name="Lara M."/>
            <person name="Lee W."/>
            <person name="Lennon N."/>
            <person name="Letendre F."/>
            <person name="LeVine R."/>
            <person name="Lipovsky A."/>
            <person name="Liu X."/>
            <person name="Liu J."/>
            <person name="Liu S."/>
            <person name="Lokyitsang T."/>
            <person name="Lokyitsang Y."/>
            <person name="Lubonja R."/>
            <person name="Lui A."/>
            <person name="MacDonald P."/>
            <person name="Magnisalis V."/>
            <person name="Maru K."/>
            <person name="Matthews C."/>
            <person name="McCusker W."/>
            <person name="McDonough S."/>
            <person name="Mehta T."/>
            <person name="Meldrim J."/>
            <person name="Meneus L."/>
            <person name="Mihai O."/>
            <person name="Mihalev A."/>
            <person name="Mihova T."/>
            <person name="Mittelman R."/>
            <person name="Mlenga V."/>
            <person name="Montmayeur A."/>
            <person name="Mulrain L."/>
            <person name="Navidi A."/>
            <person name="Naylor J."/>
            <person name="Negash T."/>
            <person name="Nguyen T."/>
            <person name="Nguyen N."/>
            <person name="Nicol R."/>
            <person name="Norbu C."/>
            <person name="Norbu N."/>
            <person name="Novod N."/>
            <person name="O'Neill B."/>
            <person name="Osman S."/>
            <person name="Markiewicz E."/>
            <person name="Oyono O.L."/>
            <person name="Patti C."/>
            <person name="Phunkhang P."/>
            <person name="Pierre F."/>
            <person name="Priest M."/>
            <person name="Raghuraman S."/>
            <person name="Rege F."/>
            <person name="Reyes R."/>
            <person name="Rise C."/>
            <person name="Rogov P."/>
            <person name="Ross K."/>
            <person name="Ryan E."/>
            <person name="Settipalli S."/>
            <person name="Shea T."/>
            <person name="Sherpa N."/>
            <person name="Shi L."/>
            <person name="Shih D."/>
            <person name="Sparrow T."/>
            <person name="Spaulding J."/>
            <person name="Stalker J."/>
            <person name="Stange-Thomann N."/>
            <person name="Stavropoulos S."/>
            <person name="Stone C."/>
            <person name="Strader C."/>
            <person name="Tesfaye S."/>
            <person name="Thomson T."/>
            <person name="Thoulutsang Y."/>
            <person name="Thoulutsang D."/>
            <person name="Topham K."/>
            <person name="Topping I."/>
            <person name="Tsamla T."/>
            <person name="Vassiliev H."/>
            <person name="Vo A."/>
            <person name="Wangchuk T."/>
            <person name="Wangdi T."/>
            <person name="Weiand M."/>
            <person name="Wilkinson J."/>
            <person name="Wilson A."/>
            <person name="Yadav S."/>
            <person name="Young G."/>
            <person name="Yu Q."/>
            <person name="Zembek L."/>
            <person name="Zhong D."/>
            <person name="Zimmer A."/>
            <person name="Zwirko Z."/>
            <person name="Jaffe D.B."/>
            <person name="Alvarez P."/>
            <person name="Brockman W."/>
            <person name="Butler J."/>
            <person name="Chin C."/>
            <person name="Gnerre S."/>
            <person name="Grabherr M."/>
            <person name="Kleber M."/>
            <person name="Mauceli E."/>
            <person name="MacCallum I."/>
        </authorList>
    </citation>
    <scope>NUCLEOTIDE SEQUENCE [LARGE SCALE GENOMIC DNA]</scope>
    <source>
        <strain evidence="3">Tucson 15287-2541.00</strain>
    </source>
</reference>
<sequence>MPLPLDSCKMDKANGNIKSSNNGQTDKLSVSKLLLPALKSATKDATGQQSLSQPHRRQQQFTPLSVLDAASNTSFSSASVASSIQVL</sequence>
<dbReference type="EMBL" id="CH916367">
    <property type="protein sequence ID" value="EDW02694.1"/>
    <property type="molecule type" value="Genomic_DNA"/>
</dbReference>
<protein>
    <submittedName>
        <fullName evidence="2">GH19737</fullName>
    </submittedName>
</protein>
<name>B4J4I9_DROGR</name>
<feature type="compositionally biased region" description="Polar residues" evidence="1">
    <location>
        <begin position="16"/>
        <end position="25"/>
    </location>
</feature>
<dbReference type="GO" id="GO:0051015">
    <property type="term" value="F:actin filament binding"/>
    <property type="evidence" value="ECO:0007669"/>
    <property type="project" value="EnsemblMetazoa"/>
</dbReference>